<evidence type="ECO:0008006" key="3">
    <source>
        <dbReference type="Google" id="ProtNLM"/>
    </source>
</evidence>
<accession>A0A250FA64</accession>
<keyword evidence="2" id="KW-1185">Reference proteome</keyword>
<dbReference type="PROSITE" id="PS51257">
    <property type="entry name" value="PROKAR_LIPOPROTEIN"/>
    <property type="match status" value="1"/>
</dbReference>
<dbReference type="Proteomes" id="UP000217276">
    <property type="component" value="Chromosome"/>
</dbReference>
<sequence>MKKILFVFFLATFVSCQKNEPEDLFGKTPAERFEQNKSELLTALTSSEQGWKLSYFTNSETFGGYTLLMKFDRNGRVEMTSDISEEFGSTQSQYTIQEAQGTLLVFSTYNHIHKLGDPQNPSDLNGKGLEGEFQFIYYGKEGNKLKFRTQRKDTEQFVYFEPATAQEWSTMQNLWGSIEALESEPIRHYFKVTANGNVENYSLSLSHRYLTLTSTSNSGKVLKTGVLPTTEGLTFNPPLVIEGKTFTELPWDNNASPARYIATVESVTAEIRFTRNPTPDQLSNDYAELNNISQLVLLNSYVKEAPQTSDLFYNTVFKIDDTKSFSRIDIIFQRGICGIFVEYNFNGTAASLYSVSTFSLRDKRLFIDTPLRDLSSSNMAIWQAAENSAIYAKAQQAIYAILALSRNGLYVKNLQTKYGNRFDTYLFQSYSLPIKFPAIAVPNR</sequence>
<evidence type="ECO:0000313" key="1">
    <source>
        <dbReference type="EMBL" id="ATA82019.1"/>
    </source>
</evidence>
<proteinExistence type="predicted"/>
<organism evidence="1 2">
    <name type="scientific">Capnocytophaga leadbetteri</name>
    <dbReference type="NCBI Taxonomy" id="327575"/>
    <lineage>
        <taxon>Bacteria</taxon>
        <taxon>Pseudomonadati</taxon>
        <taxon>Bacteroidota</taxon>
        <taxon>Flavobacteriia</taxon>
        <taxon>Flavobacteriales</taxon>
        <taxon>Flavobacteriaceae</taxon>
        <taxon>Capnocytophaga</taxon>
    </lineage>
</organism>
<name>A0A250FA64_9FLAO</name>
<dbReference type="RefSeq" id="WP_095914081.1">
    <property type="nucleotide sequence ID" value="NZ_CP022384.1"/>
</dbReference>
<reference evidence="2" key="1">
    <citation type="submission" date="2017-06" db="EMBL/GenBank/DDBJ databases">
        <title>Capnocytophaga spp. assemblies.</title>
        <authorList>
            <person name="Gulvik C.A."/>
        </authorList>
    </citation>
    <scope>NUCLEOTIDE SEQUENCE [LARGE SCALE GENOMIC DNA]</scope>
    <source>
        <strain evidence="2">H6253</strain>
    </source>
</reference>
<evidence type="ECO:0000313" key="2">
    <source>
        <dbReference type="Proteomes" id="UP000217276"/>
    </source>
</evidence>
<dbReference type="AlphaFoldDB" id="A0A250FA64"/>
<dbReference type="KEGG" id="clk:CGC53_06485"/>
<protein>
    <recommendedName>
        <fullName evidence="3">DUF4302 domain-containing protein</fullName>
    </recommendedName>
</protein>
<dbReference type="EMBL" id="CP022384">
    <property type="protein sequence ID" value="ATA82019.1"/>
    <property type="molecule type" value="Genomic_DNA"/>
</dbReference>
<gene>
    <name evidence="1" type="ORF">CGC53_06485</name>
</gene>
<dbReference type="Pfam" id="PF14135">
    <property type="entry name" value="DUF4302"/>
    <property type="match status" value="1"/>
</dbReference>
<dbReference type="InterPro" id="IPR025396">
    <property type="entry name" value="DUF4302"/>
</dbReference>